<gene>
    <name evidence="4" type="ORF">ECRASSUSDP1_LOCUS17238</name>
</gene>
<protein>
    <recommendedName>
        <fullName evidence="3">SWIM-type domain-containing protein</fullName>
    </recommendedName>
</protein>
<evidence type="ECO:0000313" key="5">
    <source>
        <dbReference type="Proteomes" id="UP001295684"/>
    </source>
</evidence>
<keyword evidence="1" id="KW-0862">Zinc</keyword>
<evidence type="ECO:0000256" key="2">
    <source>
        <dbReference type="SAM" id="MobiDB-lite"/>
    </source>
</evidence>
<evidence type="ECO:0000259" key="3">
    <source>
        <dbReference type="PROSITE" id="PS50966"/>
    </source>
</evidence>
<feature type="region of interest" description="Disordered" evidence="2">
    <location>
        <begin position="41"/>
        <end position="61"/>
    </location>
</feature>
<sequence length="905" mass="104822">MAHPVHAELKDLVRSLPIESIVREENRESIGGQAFTCNSVFSPAPTSAPKPTRSPEIPSVTTEAPVVEIQEVQYKNPIIDKIDTEVDIFQYKPETQVYKEWREAIFRSPITSDKFEKARLRREYSYMKAIQSVLNIKSGHLIRFLNYISDSTSAATRQGGKIEKKFRAMVGQFPKIRYANDDTLQLEEKLDRLEKDLKQEIYPGIQFENAKDVQMAIHHLEYKYGYKLRQKVFGIYLGIFWFICPMSKRECPFEMKFTRKNVNQLIVLERSCFKHNHDPWNHDKDAIPPLDMKIIEKIKNNEDIFDISLIKEPSVIQKILAGESRKQYIEIIDDSPKKQKTKNEDCVIVSPPFIVKKVKECQEPVVLDLTSRLIERVTKRKNAHKEAAQVKDLTLPTELISELRLKSIHGEGKKNLVSYALQKVIPDRDPTSAEKSKIRSSVIGIISDANTKHMSGFHLENLKNMISTKFNEKVECIDIPSNNTSNVLIGIIAKIKVDSSVTPYLVPGHFMVTNNISLKTIFKAETIIFYQLDKFQGLQMKYVVILQKFDNLAFMHLLQILKREEEFKFFLCDHHGPILACIKDMQTLNPEIKYRISKEVIMDEFYKHVGLQKDIILKAFIAKIKTFLSSKDYDALLKFLNSDFKAQLETKAKEDSKSRKIFTFLIENFTDLFRNLDRRNEVGFFPKNIFSKYYAWVRETSQSTNKDFCQSFKFLLEDTSLNTFLEKGCLRDVIGYRAETIQKLFTESGSLLNTEQYTGQRLEETILILELISKYSPSVTRKIMQSYIISEHCKVIIPNVFEEIKQIMEAEERGKALQMKTEILVLEHDYKKNGMLVEFKLNPQTLKCSCGRLSLTGITCCHVIAYLLKGINLKILEVLRNGYLISQIWEIDNQEKIAAKYLLCI</sequence>
<keyword evidence="1" id="KW-0863">Zinc-finger</keyword>
<proteinExistence type="predicted"/>
<dbReference type="PROSITE" id="PS50966">
    <property type="entry name" value="ZF_SWIM"/>
    <property type="match status" value="1"/>
</dbReference>
<reference evidence="4" key="1">
    <citation type="submission" date="2023-07" db="EMBL/GenBank/DDBJ databases">
        <authorList>
            <consortium name="AG Swart"/>
            <person name="Singh M."/>
            <person name="Singh A."/>
            <person name="Seah K."/>
            <person name="Emmerich C."/>
        </authorList>
    </citation>
    <scope>NUCLEOTIDE SEQUENCE</scope>
    <source>
        <strain evidence="4">DP1</strain>
    </source>
</reference>
<comment type="caution">
    <text evidence="4">The sequence shown here is derived from an EMBL/GenBank/DDBJ whole genome shotgun (WGS) entry which is preliminary data.</text>
</comment>
<evidence type="ECO:0000313" key="4">
    <source>
        <dbReference type="EMBL" id="CAI2375872.1"/>
    </source>
</evidence>
<keyword evidence="5" id="KW-1185">Reference proteome</keyword>
<keyword evidence="1" id="KW-0479">Metal-binding</keyword>
<dbReference type="EMBL" id="CAMPGE010017381">
    <property type="protein sequence ID" value="CAI2375872.1"/>
    <property type="molecule type" value="Genomic_DNA"/>
</dbReference>
<accession>A0AAD1XNI2</accession>
<name>A0AAD1XNI2_EUPCR</name>
<dbReference type="Proteomes" id="UP001295684">
    <property type="component" value="Unassembled WGS sequence"/>
</dbReference>
<dbReference type="GO" id="GO:0008270">
    <property type="term" value="F:zinc ion binding"/>
    <property type="evidence" value="ECO:0007669"/>
    <property type="project" value="UniProtKB-KW"/>
</dbReference>
<dbReference type="AlphaFoldDB" id="A0AAD1XNI2"/>
<evidence type="ECO:0000256" key="1">
    <source>
        <dbReference type="PROSITE-ProRule" id="PRU00325"/>
    </source>
</evidence>
<dbReference type="InterPro" id="IPR007527">
    <property type="entry name" value="Znf_SWIM"/>
</dbReference>
<organism evidence="4 5">
    <name type="scientific">Euplotes crassus</name>
    <dbReference type="NCBI Taxonomy" id="5936"/>
    <lineage>
        <taxon>Eukaryota</taxon>
        <taxon>Sar</taxon>
        <taxon>Alveolata</taxon>
        <taxon>Ciliophora</taxon>
        <taxon>Intramacronucleata</taxon>
        <taxon>Spirotrichea</taxon>
        <taxon>Hypotrichia</taxon>
        <taxon>Euplotida</taxon>
        <taxon>Euplotidae</taxon>
        <taxon>Moneuplotes</taxon>
    </lineage>
</organism>
<feature type="domain" description="SWIM-type" evidence="3">
    <location>
        <begin position="835"/>
        <end position="871"/>
    </location>
</feature>